<dbReference type="PROSITE" id="PS52016">
    <property type="entry name" value="TONB_DEPENDENT_REC_3"/>
    <property type="match status" value="1"/>
</dbReference>
<dbReference type="InterPro" id="IPR036942">
    <property type="entry name" value="Beta-barrel_TonB_sf"/>
</dbReference>
<evidence type="ECO:0000256" key="11">
    <source>
        <dbReference type="RuleBase" id="RU003357"/>
    </source>
</evidence>
<name>A0A934V0M8_9PROT</name>
<sequence>MTVYTVSWRHRPSVRVLAAVLFSSQLAVPALAQEAGAEAEAASPAADSGAIELPEMVVTGSGYETETTDSYTTDFISVGEKDTRLWREVPQSTTVLTREYLEDRNASSLDTALRDAPGLLVLDNDNGRSSLYSRGFEFDSLSFNGLPAPLSSIYGTQPDMAIVDHVEILKGPSGLFAGAGEPAGAINMHLKRPLREFQGSSEVSGDSWGGVRGEADLSVPFTEDGDVRGRLVLARGHDEGWVDNNDNDVSVGYGTMQADLTNMTTASLTISHMQRDIEPYNGLPTYADGTLLDIDRSTTTGADWNDFDNRVTDYIGELEHRFADGGHAKVSARYSDRDVDFLYGYAGSAAAANGDISSVSWLARDYEETSLALDSHISKPIRLFGQEHNVLVGADYQRFENTFKQGRGATGDTNNIFHWNTNLTRPSVTYSSQTETETDQYGLYGQVRIKPIDDLTLIGGGRSTWYQSETTDLLTSTQTGEQDVDAEFTPYAGVVYDLTETISPYVSYTEIFQPQSQVNASGQTLEPRQGSQYEAGVKASLLDGGLNASAAVFHLTDENRPMSDGAGNTVAGEEVEVEGVEFEVSGNIQPNWEVLAGYTYSRSEYVNGTNSGDVFSTYTPRHMAHLWTKYRFNTGGWMNDLFVGGGVKAFSDFKSISRGTTINADGYVVVDVMAGYDITDSVTATLTVNNLFDEKYYSRVGGASVFNFYGEPRSALLSLKAVF</sequence>
<evidence type="ECO:0000256" key="9">
    <source>
        <dbReference type="ARBA" id="ARBA00023237"/>
    </source>
</evidence>
<keyword evidence="3 10" id="KW-0813">Transport</keyword>
<accession>A0A934V0M8</accession>
<keyword evidence="8 15" id="KW-0675">Receptor</keyword>
<evidence type="ECO:0000313" key="15">
    <source>
        <dbReference type="EMBL" id="MBK1697781.1"/>
    </source>
</evidence>
<comment type="similarity">
    <text evidence="2 10 11">Belongs to the TonB-dependent receptor family.</text>
</comment>
<keyword evidence="9 10" id="KW-0998">Cell outer membrane</keyword>
<evidence type="ECO:0000256" key="3">
    <source>
        <dbReference type="ARBA" id="ARBA00022448"/>
    </source>
</evidence>
<dbReference type="GO" id="GO:0015891">
    <property type="term" value="P:siderophore transport"/>
    <property type="evidence" value="ECO:0007669"/>
    <property type="project" value="InterPro"/>
</dbReference>
<reference evidence="15" key="2">
    <citation type="journal article" date="2020" name="Microorganisms">
        <title>Osmotic Adaptation and Compatible Solute Biosynthesis of Phototrophic Bacteria as Revealed from Genome Analyses.</title>
        <authorList>
            <person name="Imhoff J.F."/>
            <person name="Rahn T."/>
            <person name="Kunzel S."/>
            <person name="Keller A."/>
            <person name="Neulinger S.C."/>
        </authorList>
    </citation>
    <scope>NUCLEOTIDE SEQUENCE</scope>
    <source>
        <strain evidence="15">DSM 9154</strain>
    </source>
</reference>
<keyword evidence="7 10" id="KW-0472">Membrane</keyword>
<dbReference type="GO" id="GO:0015344">
    <property type="term" value="F:siderophore uptake transmembrane transporter activity"/>
    <property type="evidence" value="ECO:0007669"/>
    <property type="project" value="TreeGrafter"/>
</dbReference>
<keyword evidence="5 10" id="KW-0812">Transmembrane</keyword>
<dbReference type="InterPro" id="IPR000531">
    <property type="entry name" value="Beta-barrel_TonB"/>
</dbReference>
<feature type="domain" description="TonB-dependent receptor plug" evidence="14">
    <location>
        <begin position="87"/>
        <end position="185"/>
    </location>
</feature>
<dbReference type="AlphaFoldDB" id="A0A934V0M8"/>
<organism evidence="15 16">
    <name type="scientific">Rhodovibrio salinarum</name>
    <dbReference type="NCBI Taxonomy" id="1087"/>
    <lineage>
        <taxon>Bacteria</taxon>
        <taxon>Pseudomonadati</taxon>
        <taxon>Pseudomonadota</taxon>
        <taxon>Alphaproteobacteria</taxon>
        <taxon>Rhodospirillales</taxon>
        <taxon>Rhodovibrionaceae</taxon>
        <taxon>Rhodovibrio</taxon>
    </lineage>
</organism>
<dbReference type="PANTHER" id="PTHR32552">
    <property type="entry name" value="FERRICHROME IRON RECEPTOR-RELATED"/>
    <property type="match status" value="1"/>
</dbReference>
<dbReference type="PANTHER" id="PTHR32552:SF74">
    <property type="entry name" value="HYDROXAMATE SIDEROPHORE RECEPTOR FHUE"/>
    <property type="match status" value="1"/>
</dbReference>
<evidence type="ECO:0000259" key="14">
    <source>
        <dbReference type="Pfam" id="PF07715"/>
    </source>
</evidence>
<reference evidence="15" key="1">
    <citation type="submission" date="2017-08" db="EMBL/GenBank/DDBJ databases">
        <authorList>
            <person name="Imhoff J.F."/>
            <person name="Rahn T."/>
            <person name="Kuenzel S."/>
            <person name="Neulinger S.C."/>
        </authorList>
    </citation>
    <scope>NUCLEOTIDE SEQUENCE</scope>
    <source>
        <strain evidence="15">DSM 9154</strain>
    </source>
</reference>
<proteinExistence type="inferred from homology"/>
<dbReference type="Gene3D" id="2.170.130.10">
    <property type="entry name" value="TonB-dependent receptor, plug domain"/>
    <property type="match status" value="1"/>
</dbReference>
<dbReference type="CDD" id="cd01347">
    <property type="entry name" value="ligand_gated_channel"/>
    <property type="match status" value="1"/>
</dbReference>
<dbReference type="NCBIfam" id="TIGR01783">
    <property type="entry name" value="TonB-siderophor"/>
    <property type="match status" value="1"/>
</dbReference>
<feature type="domain" description="TonB-dependent receptor-like beta-barrel" evidence="13">
    <location>
        <begin position="287"/>
        <end position="691"/>
    </location>
</feature>
<dbReference type="Gene3D" id="2.40.170.20">
    <property type="entry name" value="TonB-dependent receptor, beta-barrel domain"/>
    <property type="match status" value="1"/>
</dbReference>
<dbReference type="InterPro" id="IPR037066">
    <property type="entry name" value="Plug_dom_sf"/>
</dbReference>
<feature type="chain" id="PRO_5037243000" evidence="12">
    <location>
        <begin position="33"/>
        <end position="723"/>
    </location>
</feature>
<keyword evidence="12" id="KW-0732">Signal</keyword>
<dbReference type="SUPFAM" id="SSF56935">
    <property type="entry name" value="Porins"/>
    <property type="match status" value="1"/>
</dbReference>
<evidence type="ECO:0000256" key="12">
    <source>
        <dbReference type="SAM" id="SignalP"/>
    </source>
</evidence>
<keyword evidence="16" id="KW-1185">Reference proteome</keyword>
<evidence type="ECO:0000256" key="5">
    <source>
        <dbReference type="ARBA" id="ARBA00022692"/>
    </source>
</evidence>
<evidence type="ECO:0000259" key="13">
    <source>
        <dbReference type="Pfam" id="PF00593"/>
    </source>
</evidence>
<keyword evidence="4 10" id="KW-1134">Transmembrane beta strand</keyword>
<dbReference type="InterPro" id="IPR039426">
    <property type="entry name" value="TonB-dep_rcpt-like"/>
</dbReference>
<dbReference type="InterPro" id="IPR010105">
    <property type="entry name" value="TonB_sidphr_rcpt"/>
</dbReference>
<evidence type="ECO:0000256" key="2">
    <source>
        <dbReference type="ARBA" id="ARBA00009810"/>
    </source>
</evidence>
<dbReference type="GO" id="GO:0009279">
    <property type="term" value="C:cell outer membrane"/>
    <property type="evidence" value="ECO:0007669"/>
    <property type="project" value="UniProtKB-SubCell"/>
</dbReference>
<evidence type="ECO:0000256" key="6">
    <source>
        <dbReference type="ARBA" id="ARBA00023077"/>
    </source>
</evidence>
<feature type="signal peptide" evidence="12">
    <location>
        <begin position="1"/>
        <end position="32"/>
    </location>
</feature>
<dbReference type="Proteomes" id="UP000778970">
    <property type="component" value="Unassembled WGS sequence"/>
</dbReference>
<gene>
    <name evidence="15" type="ORF">CKO21_11065</name>
</gene>
<evidence type="ECO:0000313" key="16">
    <source>
        <dbReference type="Proteomes" id="UP000778970"/>
    </source>
</evidence>
<dbReference type="InterPro" id="IPR012910">
    <property type="entry name" value="Plug_dom"/>
</dbReference>
<dbReference type="Pfam" id="PF00593">
    <property type="entry name" value="TonB_dep_Rec_b-barrel"/>
    <property type="match status" value="1"/>
</dbReference>
<keyword evidence="6 11" id="KW-0798">TonB box</keyword>
<evidence type="ECO:0000256" key="4">
    <source>
        <dbReference type="ARBA" id="ARBA00022452"/>
    </source>
</evidence>
<evidence type="ECO:0000256" key="1">
    <source>
        <dbReference type="ARBA" id="ARBA00004571"/>
    </source>
</evidence>
<comment type="subcellular location">
    <subcellularLocation>
        <location evidence="1 10">Cell outer membrane</location>
        <topology evidence="1 10">Multi-pass membrane protein</topology>
    </subcellularLocation>
</comment>
<comment type="caution">
    <text evidence="15">The sequence shown here is derived from an EMBL/GenBank/DDBJ whole genome shotgun (WGS) entry which is preliminary data.</text>
</comment>
<protein>
    <submittedName>
        <fullName evidence="15">TonB-dependent siderophore receptor</fullName>
    </submittedName>
</protein>
<evidence type="ECO:0000256" key="8">
    <source>
        <dbReference type="ARBA" id="ARBA00023170"/>
    </source>
</evidence>
<evidence type="ECO:0000256" key="7">
    <source>
        <dbReference type="ARBA" id="ARBA00023136"/>
    </source>
</evidence>
<dbReference type="Pfam" id="PF07715">
    <property type="entry name" value="Plug"/>
    <property type="match status" value="1"/>
</dbReference>
<dbReference type="GO" id="GO:0038023">
    <property type="term" value="F:signaling receptor activity"/>
    <property type="evidence" value="ECO:0007669"/>
    <property type="project" value="InterPro"/>
</dbReference>
<evidence type="ECO:0000256" key="10">
    <source>
        <dbReference type="PROSITE-ProRule" id="PRU01360"/>
    </source>
</evidence>
<dbReference type="EMBL" id="NRRE01000026">
    <property type="protein sequence ID" value="MBK1697781.1"/>
    <property type="molecule type" value="Genomic_DNA"/>
</dbReference>
<dbReference type="RefSeq" id="WP_051432123.1">
    <property type="nucleotide sequence ID" value="NZ_NRRE01000026.1"/>
</dbReference>